<reference evidence="3" key="1">
    <citation type="journal article" date="2019" name="Int. J. Syst. Evol. Microbiol.">
        <title>The Global Catalogue of Microorganisms (GCM) 10K type strain sequencing project: providing services to taxonomists for standard genome sequencing and annotation.</title>
        <authorList>
            <consortium name="The Broad Institute Genomics Platform"/>
            <consortium name="The Broad Institute Genome Sequencing Center for Infectious Disease"/>
            <person name="Wu L."/>
            <person name="Ma J."/>
        </authorList>
    </citation>
    <scope>NUCLEOTIDE SEQUENCE [LARGE SCALE GENOMIC DNA]</scope>
    <source>
        <strain evidence="3">CCUG 60023</strain>
    </source>
</reference>
<gene>
    <name evidence="2" type="ORF">ACFQ14_16385</name>
</gene>
<evidence type="ECO:0000259" key="1">
    <source>
        <dbReference type="SMART" id="SM00849"/>
    </source>
</evidence>
<dbReference type="PANTHER" id="PTHR42663:SF6">
    <property type="entry name" value="HYDROLASE C777.06C-RELATED"/>
    <property type="match status" value="1"/>
</dbReference>
<dbReference type="Pfam" id="PF12706">
    <property type="entry name" value="Lactamase_B_2"/>
    <property type="match status" value="1"/>
</dbReference>
<evidence type="ECO:0000313" key="2">
    <source>
        <dbReference type="EMBL" id="MFD0917983.1"/>
    </source>
</evidence>
<comment type="caution">
    <text evidence="2">The sequence shown here is derived from an EMBL/GenBank/DDBJ whole genome shotgun (WGS) entry which is preliminary data.</text>
</comment>
<dbReference type="EMBL" id="JBHTJV010000026">
    <property type="protein sequence ID" value="MFD0917983.1"/>
    <property type="molecule type" value="Genomic_DNA"/>
</dbReference>
<dbReference type="Gene3D" id="3.60.15.10">
    <property type="entry name" value="Ribonuclease Z/Hydroxyacylglutathione hydrolase-like"/>
    <property type="match status" value="1"/>
</dbReference>
<dbReference type="InterPro" id="IPR001279">
    <property type="entry name" value="Metallo-B-lactamas"/>
</dbReference>
<keyword evidence="3" id="KW-1185">Reference proteome</keyword>
<protein>
    <submittedName>
        <fullName evidence="2">MBL fold metallo-hydrolase</fullName>
    </submittedName>
</protein>
<sequence length="267" mass="29723">MAKMRFTILGCGSSPGVPRIGDDWGKCDPTNPKNRRRRAALLIERITDHGKTTVIVDTGPDFRAQMLDAGVGTADAVIFTHAHADHIHGIDDLRSFVINSRERVNIWADEPTSERLHEAFGYCFETPKGSNYPPILIENRIVPGEPFQIDGEGGSIIILPYEQDHGSIISLGFRIGSLAYSSDVSAWDDRALPHLNELEVLIIDALQYREHPSHFSLDQALGWIDKLKPKRAVLTHMHTPLDYQSVKDATPNHVEPAFDGMVITLDD</sequence>
<organism evidence="2 3">
    <name type="scientific">Pseudahrensia aquimaris</name>
    <dbReference type="NCBI Taxonomy" id="744461"/>
    <lineage>
        <taxon>Bacteria</taxon>
        <taxon>Pseudomonadati</taxon>
        <taxon>Pseudomonadota</taxon>
        <taxon>Alphaproteobacteria</taxon>
        <taxon>Hyphomicrobiales</taxon>
        <taxon>Ahrensiaceae</taxon>
        <taxon>Pseudahrensia</taxon>
    </lineage>
</organism>
<accession>A0ABW3FJL5</accession>
<dbReference type="RefSeq" id="WP_377213833.1">
    <property type="nucleotide sequence ID" value="NZ_JBHTJV010000026.1"/>
</dbReference>
<dbReference type="Proteomes" id="UP001597101">
    <property type="component" value="Unassembled WGS sequence"/>
</dbReference>
<dbReference type="CDD" id="cd16279">
    <property type="entry name" value="metallo-hydrolase-like_MBL-fold"/>
    <property type="match status" value="1"/>
</dbReference>
<evidence type="ECO:0000313" key="3">
    <source>
        <dbReference type="Proteomes" id="UP001597101"/>
    </source>
</evidence>
<dbReference type="SUPFAM" id="SSF56281">
    <property type="entry name" value="Metallo-hydrolase/oxidoreductase"/>
    <property type="match status" value="1"/>
</dbReference>
<feature type="domain" description="Metallo-beta-lactamase" evidence="1">
    <location>
        <begin position="37"/>
        <end position="214"/>
    </location>
</feature>
<name>A0ABW3FJL5_9HYPH</name>
<dbReference type="PANTHER" id="PTHR42663">
    <property type="entry name" value="HYDROLASE C777.06C-RELATED-RELATED"/>
    <property type="match status" value="1"/>
</dbReference>
<proteinExistence type="predicted"/>
<dbReference type="InterPro" id="IPR036866">
    <property type="entry name" value="RibonucZ/Hydroxyglut_hydro"/>
</dbReference>
<dbReference type="SMART" id="SM00849">
    <property type="entry name" value="Lactamase_B"/>
    <property type="match status" value="1"/>
</dbReference>